<sequence length="335" mass="36628">MLATIPRRSPLQELPLEHFLPSNPNQPTPFKPNKSNKRALSPGGLILYSPAKRRILCEEGIFSPEKTCKSPLSASRGRSATPARFTDVLMGSDSPAKKLDFGSPKYHAESSSVPRMTAMKLDSTPTRSSSSSSSLAPSPELKVMLSSSSASSFSSDAESEDYFTSADASSSRLSSAPAPTLIPRQLPPPADPQSAHYPGFRVYQDPHIVVFPPLSQEEVAQQTNERHNENLPPRRKARKAASAPTVTDLKAQIFSPESRRREAEKLGLTLPTPNKLSTATNASGSSTTPRRSGFGVFAQTTPSLFKLMDYERKELRRLLEEEVDDAEGEDEHMFT</sequence>
<proteinExistence type="predicted"/>
<evidence type="ECO:0000256" key="1">
    <source>
        <dbReference type="SAM" id="MobiDB-lite"/>
    </source>
</evidence>
<protein>
    <submittedName>
        <fullName evidence="2">Uncharacterized protein</fullName>
    </submittedName>
</protein>
<dbReference type="AlphaFoldDB" id="A0A5C3MFI8"/>
<reference evidence="2 3" key="1">
    <citation type="journal article" date="2019" name="Nat. Ecol. Evol.">
        <title>Megaphylogeny resolves global patterns of mushroom evolution.</title>
        <authorList>
            <person name="Varga T."/>
            <person name="Krizsan K."/>
            <person name="Foldi C."/>
            <person name="Dima B."/>
            <person name="Sanchez-Garcia M."/>
            <person name="Sanchez-Ramirez S."/>
            <person name="Szollosi G.J."/>
            <person name="Szarkandi J.G."/>
            <person name="Papp V."/>
            <person name="Albert L."/>
            <person name="Andreopoulos W."/>
            <person name="Angelini C."/>
            <person name="Antonin V."/>
            <person name="Barry K.W."/>
            <person name="Bougher N.L."/>
            <person name="Buchanan P."/>
            <person name="Buyck B."/>
            <person name="Bense V."/>
            <person name="Catcheside P."/>
            <person name="Chovatia M."/>
            <person name="Cooper J."/>
            <person name="Damon W."/>
            <person name="Desjardin D."/>
            <person name="Finy P."/>
            <person name="Geml J."/>
            <person name="Haridas S."/>
            <person name="Hughes K."/>
            <person name="Justo A."/>
            <person name="Karasinski D."/>
            <person name="Kautmanova I."/>
            <person name="Kiss B."/>
            <person name="Kocsube S."/>
            <person name="Kotiranta H."/>
            <person name="LaButti K.M."/>
            <person name="Lechner B.E."/>
            <person name="Liimatainen K."/>
            <person name="Lipzen A."/>
            <person name="Lukacs Z."/>
            <person name="Mihaltcheva S."/>
            <person name="Morgado L.N."/>
            <person name="Niskanen T."/>
            <person name="Noordeloos M.E."/>
            <person name="Ohm R.A."/>
            <person name="Ortiz-Santana B."/>
            <person name="Ovrebo C."/>
            <person name="Racz N."/>
            <person name="Riley R."/>
            <person name="Savchenko A."/>
            <person name="Shiryaev A."/>
            <person name="Soop K."/>
            <person name="Spirin V."/>
            <person name="Szebenyi C."/>
            <person name="Tomsovsky M."/>
            <person name="Tulloss R.E."/>
            <person name="Uehling J."/>
            <person name="Grigoriev I.V."/>
            <person name="Vagvolgyi C."/>
            <person name="Papp T."/>
            <person name="Martin F.M."/>
            <person name="Miettinen O."/>
            <person name="Hibbett D.S."/>
            <person name="Nagy L.G."/>
        </authorList>
    </citation>
    <scope>NUCLEOTIDE SEQUENCE [LARGE SCALE GENOMIC DNA]</scope>
    <source>
        <strain evidence="2 3">CBS 166.37</strain>
    </source>
</reference>
<dbReference type="Proteomes" id="UP000308652">
    <property type="component" value="Unassembled WGS sequence"/>
</dbReference>
<gene>
    <name evidence="2" type="ORF">BDQ12DRAFT_675392</name>
</gene>
<keyword evidence="3" id="KW-1185">Reference proteome</keyword>
<feature type="compositionally biased region" description="Low complexity" evidence="1">
    <location>
        <begin position="166"/>
        <end position="178"/>
    </location>
</feature>
<feature type="region of interest" description="Disordered" evidence="1">
    <location>
        <begin position="166"/>
        <end position="198"/>
    </location>
</feature>
<organism evidence="2 3">
    <name type="scientific">Crucibulum laeve</name>
    <dbReference type="NCBI Taxonomy" id="68775"/>
    <lineage>
        <taxon>Eukaryota</taxon>
        <taxon>Fungi</taxon>
        <taxon>Dikarya</taxon>
        <taxon>Basidiomycota</taxon>
        <taxon>Agaricomycotina</taxon>
        <taxon>Agaricomycetes</taxon>
        <taxon>Agaricomycetidae</taxon>
        <taxon>Agaricales</taxon>
        <taxon>Agaricineae</taxon>
        <taxon>Nidulariaceae</taxon>
        <taxon>Crucibulum</taxon>
    </lineage>
</organism>
<feature type="region of interest" description="Disordered" evidence="1">
    <location>
        <begin position="1"/>
        <end position="43"/>
    </location>
</feature>
<feature type="compositionally biased region" description="Low complexity" evidence="1">
    <location>
        <begin position="277"/>
        <end position="288"/>
    </location>
</feature>
<name>A0A5C3MFI8_9AGAR</name>
<dbReference type="OrthoDB" id="3211926at2759"/>
<evidence type="ECO:0000313" key="2">
    <source>
        <dbReference type="EMBL" id="TFK43687.1"/>
    </source>
</evidence>
<dbReference type="EMBL" id="ML213591">
    <property type="protein sequence ID" value="TFK43687.1"/>
    <property type="molecule type" value="Genomic_DNA"/>
</dbReference>
<accession>A0A5C3MFI8</accession>
<evidence type="ECO:0000313" key="3">
    <source>
        <dbReference type="Proteomes" id="UP000308652"/>
    </source>
</evidence>
<feature type="region of interest" description="Disordered" evidence="1">
    <location>
        <begin position="67"/>
        <end position="139"/>
    </location>
</feature>
<feature type="region of interest" description="Disordered" evidence="1">
    <location>
        <begin position="218"/>
        <end position="295"/>
    </location>
</feature>